<evidence type="ECO:0000313" key="7">
    <source>
        <dbReference type="Proteomes" id="UP000030689"/>
    </source>
</evidence>
<dbReference type="PANTHER" id="PTHR13952">
    <property type="entry name" value="U1 SMALL NUCLEAR RIBONUCLEOPROTEIN 70 KD"/>
    <property type="match status" value="1"/>
</dbReference>
<dbReference type="KEGG" id="eus:EUTSA_v10018369mg"/>
<accession>V4KBU4</accession>
<dbReference type="GO" id="GO:0071004">
    <property type="term" value="C:U2-type prespliceosome"/>
    <property type="evidence" value="ECO:0007669"/>
    <property type="project" value="TreeGrafter"/>
</dbReference>
<dbReference type="GO" id="GO:0071011">
    <property type="term" value="C:precatalytic spliceosome"/>
    <property type="evidence" value="ECO:0007669"/>
    <property type="project" value="TreeGrafter"/>
</dbReference>
<dbReference type="EMBL" id="KI517953">
    <property type="protein sequence ID" value="ESQ28559.1"/>
    <property type="molecule type" value="Genomic_DNA"/>
</dbReference>
<dbReference type="OrthoDB" id="7763451at2759"/>
<dbReference type="GO" id="GO:0000398">
    <property type="term" value="P:mRNA splicing, via spliceosome"/>
    <property type="evidence" value="ECO:0007669"/>
    <property type="project" value="TreeGrafter"/>
</dbReference>
<dbReference type="Gramene" id="ESQ28559">
    <property type="protein sequence ID" value="ESQ28559"/>
    <property type="gene ID" value="EUTSA_v10018369mg"/>
</dbReference>
<name>V4KBU4_EUTSA</name>
<keyword evidence="3" id="KW-0694">RNA-binding</keyword>
<gene>
    <name evidence="6" type="ORF">EUTSA_v10018369mg</name>
</gene>
<dbReference type="Proteomes" id="UP000030689">
    <property type="component" value="Unassembled WGS sequence"/>
</dbReference>
<feature type="region of interest" description="Disordered" evidence="4">
    <location>
        <begin position="1"/>
        <end position="36"/>
    </location>
</feature>
<dbReference type="eggNOG" id="KOG0123">
    <property type="taxonomic scope" value="Eukaryota"/>
</dbReference>
<feature type="domain" description="RRM" evidence="5">
    <location>
        <begin position="80"/>
        <end position="158"/>
    </location>
</feature>
<dbReference type="OMA" id="TISVTHF"/>
<dbReference type="GO" id="GO:0030619">
    <property type="term" value="F:U1 snRNA binding"/>
    <property type="evidence" value="ECO:0007669"/>
    <property type="project" value="TreeGrafter"/>
</dbReference>
<comment type="subcellular location">
    <subcellularLocation>
        <location evidence="1">Nucleus</location>
    </subcellularLocation>
</comment>
<protein>
    <recommendedName>
        <fullName evidence="5">RRM domain-containing protein</fullName>
    </recommendedName>
</protein>
<dbReference type="PROSITE" id="PS50102">
    <property type="entry name" value="RRM"/>
    <property type="match status" value="4"/>
</dbReference>
<evidence type="ECO:0000256" key="4">
    <source>
        <dbReference type="SAM" id="MobiDB-lite"/>
    </source>
</evidence>
<evidence type="ECO:0000259" key="5">
    <source>
        <dbReference type="PROSITE" id="PS50102"/>
    </source>
</evidence>
<dbReference type="InterPro" id="IPR035979">
    <property type="entry name" value="RBD_domain_sf"/>
</dbReference>
<dbReference type="STRING" id="72664.V4KBU4"/>
<feature type="domain" description="RRM" evidence="5">
    <location>
        <begin position="201"/>
        <end position="279"/>
    </location>
</feature>
<proteinExistence type="predicted"/>
<keyword evidence="2" id="KW-0539">Nucleus</keyword>
<keyword evidence="7" id="KW-1185">Reference proteome</keyword>
<evidence type="ECO:0000256" key="2">
    <source>
        <dbReference type="ARBA" id="ARBA00023242"/>
    </source>
</evidence>
<feature type="compositionally biased region" description="Basic and acidic residues" evidence="4">
    <location>
        <begin position="11"/>
        <end position="34"/>
    </location>
</feature>
<dbReference type="InterPro" id="IPR051183">
    <property type="entry name" value="U1_U11-U12_snRNP_70-35kDa"/>
</dbReference>
<evidence type="ECO:0000313" key="6">
    <source>
        <dbReference type="EMBL" id="ESQ28559.1"/>
    </source>
</evidence>
<dbReference type="CDD" id="cd00590">
    <property type="entry name" value="RRM_SF"/>
    <property type="match status" value="4"/>
</dbReference>
<dbReference type="SUPFAM" id="SSF54928">
    <property type="entry name" value="RNA-binding domain, RBD"/>
    <property type="match status" value="4"/>
</dbReference>
<feature type="compositionally biased region" description="Basic residues" evidence="4">
    <location>
        <begin position="1"/>
        <end position="10"/>
    </location>
</feature>
<dbReference type="AlphaFoldDB" id="V4KBU4"/>
<evidence type="ECO:0000256" key="1">
    <source>
        <dbReference type="ARBA" id="ARBA00004123"/>
    </source>
</evidence>
<dbReference type="InterPro" id="IPR000504">
    <property type="entry name" value="RRM_dom"/>
</dbReference>
<dbReference type="InterPro" id="IPR012677">
    <property type="entry name" value="Nucleotide-bd_a/b_plait_sf"/>
</dbReference>
<dbReference type="GO" id="GO:0005685">
    <property type="term" value="C:U1 snRNP"/>
    <property type="evidence" value="ECO:0007669"/>
    <property type="project" value="TreeGrafter"/>
</dbReference>
<feature type="domain" description="RRM" evidence="5">
    <location>
        <begin position="419"/>
        <end position="505"/>
    </location>
</feature>
<organism evidence="6 7">
    <name type="scientific">Eutrema salsugineum</name>
    <name type="common">Saltwater cress</name>
    <name type="synonym">Sisymbrium salsugineum</name>
    <dbReference type="NCBI Taxonomy" id="72664"/>
    <lineage>
        <taxon>Eukaryota</taxon>
        <taxon>Viridiplantae</taxon>
        <taxon>Streptophyta</taxon>
        <taxon>Embryophyta</taxon>
        <taxon>Tracheophyta</taxon>
        <taxon>Spermatophyta</taxon>
        <taxon>Magnoliopsida</taxon>
        <taxon>eudicotyledons</taxon>
        <taxon>Gunneridae</taxon>
        <taxon>Pentapetalae</taxon>
        <taxon>rosids</taxon>
        <taxon>malvids</taxon>
        <taxon>Brassicales</taxon>
        <taxon>Brassicaceae</taxon>
        <taxon>Eutremeae</taxon>
        <taxon>Eutrema</taxon>
    </lineage>
</organism>
<dbReference type="PANTHER" id="PTHR13952:SF21">
    <property type="entry name" value="POLYNUCLEOTIDE ADENYLYLTRANSFERASE DOMAIN_RNA RECOGNITION MOTIF PROTEIN-RELATED"/>
    <property type="match status" value="1"/>
</dbReference>
<dbReference type="Pfam" id="PF00076">
    <property type="entry name" value="RRM_1"/>
    <property type="match status" value="4"/>
</dbReference>
<evidence type="ECO:0000256" key="3">
    <source>
        <dbReference type="PROSITE-ProRule" id="PRU00176"/>
    </source>
</evidence>
<dbReference type="GO" id="GO:0003729">
    <property type="term" value="F:mRNA binding"/>
    <property type="evidence" value="ECO:0007669"/>
    <property type="project" value="TreeGrafter"/>
</dbReference>
<dbReference type="Gene3D" id="3.30.70.330">
    <property type="match status" value="4"/>
</dbReference>
<feature type="domain" description="RRM" evidence="5">
    <location>
        <begin position="293"/>
        <end position="370"/>
    </location>
</feature>
<sequence length="545" mass="62262">MAKANPSRKRKPEDDLETKPVLREHRETSEEKVTTKGFADTVQQIKGRVELLESKSDQANLISVKETVEGLGEKTAARKKTLFVDHLHPQTKISDIIDFFNDVGQVIRVRLTVDGMDEKLGCGFVEFASSNEAKRALQERNGEYLHDCKILLVDAANRGAAYPPPKFCIDHMVWNQDYLQRESIPILPIKEDETPPDFVEDVLFIANLSPQTNKMVQITRFFKDVGEVVSVRLAVDRMGKHLGYGFVEFASAYEAKMALEEKNGEYLHDHPILLMKGVDQIPDSVEAAAIRNKTVFVANFTPIKKNISDIIGFFKDVGEVVHVRLILTRRGRQNGFAFVEFASANEAKKALEKNGECLDDRNIVVRVVETPYPQIKYCLDHNVEAFARYEDNLRQAEDAGVKGLDEPSDFVEDVAVLKKTLFVANLSENFKPKYIKRFFKSAGEVVRIRLIVDQWGERVGYAFVEFASANEAKKALKEKNRGMIFLFEADIAPYPFRLKYDLAEKLWYEDNLRRFSLEFETKPDPKRLKETPHWSGKKIIFSDEI</sequence>
<dbReference type="SMART" id="SM00360">
    <property type="entry name" value="RRM"/>
    <property type="match status" value="4"/>
</dbReference>
<reference evidence="6 7" key="1">
    <citation type="journal article" date="2013" name="Front. Plant Sci.">
        <title>The Reference Genome of the Halophytic Plant Eutrema salsugineum.</title>
        <authorList>
            <person name="Yang R."/>
            <person name="Jarvis D.E."/>
            <person name="Chen H."/>
            <person name="Beilstein M.A."/>
            <person name="Grimwood J."/>
            <person name="Jenkins J."/>
            <person name="Shu S."/>
            <person name="Prochnik S."/>
            <person name="Xin M."/>
            <person name="Ma C."/>
            <person name="Schmutz J."/>
            <person name="Wing R.A."/>
            <person name="Mitchell-Olds T."/>
            <person name="Schumaker K.S."/>
            <person name="Wang X."/>
        </authorList>
    </citation>
    <scope>NUCLEOTIDE SEQUENCE [LARGE SCALE GENOMIC DNA]</scope>
</reference>